<evidence type="ECO:0000256" key="3">
    <source>
        <dbReference type="ARBA" id="ARBA00020218"/>
    </source>
</evidence>
<evidence type="ECO:0000256" key="4">
    <source>
        <dbReference type="ARBA" id="ARBA00022627"/>
    </source>
</evidence>
<evidence type="ECO:0000256" key="2">
    <source>
        <dbReference type="ARBA" id="ARBA00005947"/>
    </source>
</evidence>
<dbReference type="PRINTS" id="PR01270">
    <property type="entry name" value="HDASUPER"/>
</dbReference>
<dbReference type="PANTHER" id="PTHR10625">
    <property type="entry name" value="HISTONE DEACETYLASE HDAC1-RELATED"/>
    <property type="match status" value="1"/>
</dbReference>
<dbReference type="RefSeq" id="WP_345500578.1">
    <property type="nucleotide sequence ID" value="NZ_BAABLO010000001.1"/>
</dbReference>
<dbReference type="Pfam" id="PF00850">
    <property type="entry name" value="Hist_deacetyl"/>
    <property type="match status" value="1"/>
</dbReference>
<evidence type="ECO:0000313" key="7">
    <source>
        <dbReference type="Proteomes" id="UP001500556"/>
    </source>
</evidence>
<dbReference type="SUPFAM" id="SSF52768">
    <property type="entry name" value="Arginase/deacetylase"/>
    <property type="match status" value="1"/>
</dbReference>
<dbReference type="InterPro" id="IPR000286">
    <property type="entry name" value="HDACs"/>
</dbReference>
<dbReference type="InterPro" id="IPR023801">
    <property type="entry name" value="His_deacetylse_dom"/>
</dbReference>
<dbReference type="InterPro" id="IPR003085">
    <property type="entry name" value="AcuC"/>
</dbReference>
<name>A0ABP8XNG6_9MICO</name>
<reference evidence="7" key="1">
    <citation type="journal article" date="2019" name="Int. J. Syst. Evol. Microbiol.">
        <title>The Global Catalogue of Microorganisms (GCM) 10K type strain sequencing project: providing services to taxonomists for standard genome sequencing and annotation.</title>
        <authorList>
            <consortium name="The Broad Institute Genomics Platform"/>
            <consortium name="The Broad Institute Genome Sequencing Center for Infectious Disease"/>
            <person name="Wu L."/>
            <person name="Ma J."/>
        </authorList>
    </citation>
    <scope>NUCLEOTIDE SEQUENCE [LARGE SCALE GENOMIC DNA]</scope>
    <source>
        <strain evidence="7">JCM 18961</strain>
    </source>
</reference>
<sequence length="398" mass="42809">MPSQVRVVWDPGFTAYDFGPGHPMNPVRLDLTARLCEALGVFDAAGVEVFSPEVPDDAVLETVHDPLYVAAVRAASKDPDSADGSMGLGTEDDPAFSGMHESSARVAEGTRVVCADVWEGRTEHGVNFCGGLHHAMAGNASGFCIYNDIAVGIQWLLDHGAERVAYVDVDVHHGDGVERIFWDDPRVLTISLHESGRALFPGTGFAGDVGGPSAQGEAVNVALPPGTGDSAWLRGLHATALPLVRAFRPDVLVTQHGCDTHVQDPLAHLALSVDAQRAAAEALHRLSHEVCQGRWVALGGGGYEVVDVVPRTWTHLTAIAAHQPVALTEPVPEEWLDHVQTLLGRVGPRRMGDRDPAEGPIWHQPWDMGYNPHSEVDRAVMATRQAVFPLHGLDPWFD</sequence>
<evidence type="ECO:0000313" key="6">
    <source>
        <dbReference type="EMBL" id="GAA4709874.1"/>
    </source>
</evidence>
<dbReference type="PRINTS" id="PR01272">
    <property type="entry name" value="ACUCPROTEIN"/>
</dbReference>
<feature type="domain" description="Histone deacetylase" evidence="5">
    <location>
        <begin position="22"/>
        <end position="318"/>
    </location>
</feature>
<keyword evidence="4" id="KW-0006">Acetoin catabolism</keyword>
<evidence type="ECO:0000256" key="1">
    <source>
        <dbReference type="ARBA" id="ARBA00005101"/>
    </source>
</evidence>
<comment type="pathway">
    <text evidence="1">Ketone degradation; acetoin degradation.</text>
</comment>
<proteinExistence type="inferred from homology"/>
<comment type="caution">
    <text evidence="6">The sequence shown here is derived from an EMBL/GenBank/DDBJ whole genome shotgun (WGS) entry which is preliminary data.</text>
</comment>
<accession>A0ABP8XNG6</accession>
<gene>
    <name evidence="6" type="ORF">GCM10025782_02380</name>
</gene>
<comment type="similarity">
    <text evidence="2">Belongs to the histone deacetylase family.</text>
</comment>
<protein>
    <recommendedName>
        <fullName evidence="3">Acetoin utilization protein AcuC</fullName>
    </recommendedName>
</protein>
<organism evidence="6 7">
    <name type="scientific">Pedococcus ginsenosidimutans</name>
    <dbReference type="NCBI Taxonomy" id="490570"/>
    <lineage>
        <taxon>Bacteria</taxon>
        <taxon>Bacillati</taxon>
        <taxon>Actinomycetota</taxon>
        <taxon>Actinomycetes</taxon>
        <taxon>Micrococcales</taxon>
        <taxon>Intrasporangiaceae</taxon>
        <taxon>Pedococcus</taxon>
    </lineage>
</organism>
<dbReference type="EMBL" id="BAABLO010000001">
    <property type="protein sequence ID" value="GAA4709874.1"/>
    <property type="molecule type" value="Genomic_DNA"/>
</dbReference>
<dbReference type="Gene3D" id="3.40.800.20">
    <property type="entry name" value="Histone deacetylase domain"/>
    <property type="match status" value="1"/>
</dbReference>
<dbReference type="PANTHER" id="PTHR10625:SF10">
    <property type="entry name" value="HISTONE DEACETYLASE HDAC1"/>
    <property type="match status" value="1"/>
</dbReference>
<dbReference type="Proteomes" id="UP001500556">
    <property type="component" value="Unassembled WGS sequence"/>
</dbReference>
<keyword evidence="7" id="KW-1185">Reference proteome</keyword>
<dbReference type="CDD" id="cd09994">
    <property type="entry name" value="HDAC_AcuC_like"/>
    <property type="match status" value="1"/>
</dbReference>
<dbReference type="InterPro" id="IPR037138">
    <property type="entry name" value="His_deacetylse_dom_sf"/>
</dbReference>
<evidence type="ECO:0000259" key="5">
    <source>
        <dbReference type="Pfam" id="PF00850"/>
    </source>
</evidence>
<dbReference type="InterPro" id="IPR023696">
    <property type="entry name" value="Ureohydrolase_dom_sf"/>
</dbReference>